<dbReference type="InterPro" id="IPR032071">
    <property type="entry name" value="DUF4806"/>
</dbReference>
<comment type="caution">
    <text evidence="2">The sequence shown here is derived from an EMBL/GenBank/DDBJ whole genome shotgun (WGS) entry which is preliminary data.</text>
</comment>
<organism evidence="2 3">
    <name type="scientific">Psylliodes chrysocephalus</name>
    <dbReference type="NCBI Taxonomy" id="3402493"/>
    <lineage>
        <taxon>Eukaryota</taxon>
        <taxon>Metazoa</taxon>
        <taxon>Ecdysozoa</taxon>
        <taxon>Arthropoda</taxon>
        <taxon>Hexapoda</taxon>
        <taxon>Insecta</taxon>
        <taxon>Pterygota</taxon>
        <taxon>Neoptera</taxon>
        <taxon>Endopterygota</taxon>
        <taxon>Coleoptera</taxon>
        <taxon>Polyphaga</taxon>
        <taxon>Cucujiformia</taxon>
        <taxon>Chrysomeloidea</taxon>
        <taxon>Chrysomelidae</taxon>
        <taxon>Galerucinae</taxon>
        <taxon>Alticini</taxon>
        <taxon>Psylliodes</taxon>
    </lineage>
</organism>
<dbReference type="OrthoDB" id="10015795at2759"/>
<dbReference type="EMBL" id="CAKMHV010000009">
    <property type="protein sequence ID" value="CAH1115895.1"/>
    <property type="molecule type" value="Genomic_DNA"/>
</dbReference>
<reference evidence="2" key="1">
    <citation type="submission" date="2022-01" db="EMBL/GenBank/DDBJ databases">
        <authorList>
            <person name="King R."/>
        </authorList>
    </citation>
    <scope>NUCLEOTIDE SEQUENCE</scope>
</reference>
<accession>A0A9P0GH87</accession>
<evidence type="ECO:0000313" key="3">
    <source>
        <dbReference type="Proteomes" id="UP001153636"/>
    </source>
</evidence>
<gene>
    <name evidence="2" type="ORF">PSYICH_LOCUS15768</name>
</gene>
<evidence type="ECO:0000259" key="1">
    <source>
        <dbReference type="Pfam" id="PF16064"/>
    </source>
</evidence>
<sequence>MVFRFVNPNSHTVIGGVRVVPDNPSDIDQYVNVQFRNTSQPAFVTVSGESGNIAKPFVMNPGRWSVYINVNQTVFLDYFVLLPEDFYLATILNQKVEKPCTIGERDLCRHHAYPNSTIYDKSWGAERGIIYCGKKVNIVINAFICDTPAKSFILGIKNHTGYFGCNKCIQEGDFIQNRLVFPELNSTLRTNLSFRNRTQPEHHLVSSELENLNIDMVLQFPLDYMHLICLGVMKKVLTFCIRGTLDVRIKKNVIPGMVQKSISLKVPKEFCRSPRSILELDRWKATEFRQFLLYTGIYILKDAVNKTLFEHFLCLSIAVRILSDKEHCKKLFYYAKELLHFFVKKFECYYGRHFMSYNVHNLLHICDDVENFGTLDMFSAFKYENYLYKLKLKLKDTSRPLCQIVNRITEENLLLLHSPQNVNYPYVKYKNGVAISVIFSSFCISLSEFNNVKLPLVSTQGITELDTSINDDKDLRERFTNYLKNIGGRNTKEMISRILTKLLKNSLGVQCSLLGKRNHLRFKDLKLMEVIITAVRHNFNASSESEIELLVGEWLRLSKLRISREK</sequence>
<dbReference type="AlphaFoldDB" id="A0A9P0GH87"/>
<dbReference type="PANTHER" id="PTHR33053">
    <property type="entry name" value="PROTEIN, PUTATIVE-RELATED"/>
    <property type="match status" value="1"/>
</dbReference>
<keyword evidence="3" id="KW-1185">Reference proteome</keyword>
<evidence type="ECO:0000313" key="2">
    <source>
        <dbReference type="EMBL" id="CAH1115895.1"/>
    </source>
</evidence>
<protein>
    <recommendedName>
        <fullName evidence="1">DUF4806 domain-containing protein</fullName>
    </recommendedName>
</protein>
<proteinExistence type="predicted"/>
<feature type="domain" description="DUF4806" evidence="1">
    <location>
        <begin position="450"/>
        <end position="526"/>
    </location>
</feature>
<dbReference type="Pfam" id="PF16064">
    <property type="entry name" value="DUF4806"/>
    <property type="match status" value="1"/>
</dbReference>
<name>A0A9P0GH87_9CUCU</name>
<dbReference type="Proteomes" id="UP001153636">
    <property type="component" value="Unassembled WGS sequence"/>
</dbReference>